<dbReference type="EMBL" id="PEBW01000006">
    <property type="protein sequence ID" value="PTQ51275.1"/>
    <property type="molecule type" value="Genomic_DNA"/>
</dbReference>
<dbReference type="Pfam" id="PF02559">
    <property type="entry name" value="CarD_TRCF_RID"/>
    <property type="match status" value="1"/>
</dbReference>
<dbReference type="Gene3D" id="2.40.10.170">
    <property type="match status" value="1"/>
</dbReference>
<dbReference type="SUPFAM" id="SSF141259">
    <property type="entry name" value="CarD-like"/>
    <property type="match status" value="1"/>
</dbReference>
<dbReference type="InterPro" id="IPR042215">
    <property type="entry name" value="CarD-like_C"/>
</dbReference>
<evidence type="ECO:0000313" key="3">
    <source>
        <dbReference type="Proteomes" id="UP000244016"/>
    </source>
</evidence>
<dbReference type="InterPro" id="IPR052531">
    <property type="entry name" value="CarD-like_regulator"/>
</dbReference>
<comment type="caution">
    <text evidence="2">The sequence shown here is derived from an EMBL/GenBank/DDBJ whole genome shotgun (WGS) entry which is preliminary data.</text>
</comment>
<dbReference type="InterPro" id="IPR003711">
    <property type="entry name" value="CarD-like/TRCF_RID"/>
</dbReference>
<reference evidence="2 3" key="1">
    <citation type="submission" date="2017-08" db="EMBL/GenBank/DDBJ databases">
        <title>Burning lignite coal seam in the remote Altai Mountains harbors a hydrogen-driven thermophilic microbial community.</title>
        <authorList>
            <person name="Kadnikov V.V."/>
            <person name="Mardanov A.V."/>
            <person name="Ivasenko D."/>
            <person name="Beletsky A.V."/>
            <person name="Karnachuk O.V."/>
            <person name="Ravin N.V."/>
        </authorList>
    </citation>
    <scope>NUCLEOTIDE SEQUENCE [LARGE SCALE GENOMIC DNA]</scope>
    <source>
        <strain evidence="2">AL31</strain>
    </source>
</reference>
<protein>
    <submittedName>
        <fullName evidence="2">CarD-like transcriptional regulator</fullName>
    </submittedName>
</protein>
<feature type="domain" description="CarD-like/TRCF RNAP-interacting" evidence="1">
    <location>
        <begin position="1"/>
        <end position="111"/>
    </location>
</feature>
<dbReference type="SMART" id="SM01058">
    <property type="entry name" value="CarD_TRCF"/>
    <property type="match status" value="1"/>
</dbReference>
<name>A0A2T5G544_9BACL</name>
<dbReference type="Gene3D" id="1.20.58.1290">
    <property type="entry name" value="CarD-like, C-terminal domain"/>
    <property type="match status" value="1"/>
</dbReference>
<accession>A0A2T5G544</accession>
<dbReference type="Pfam" id="PF21095">
    <property type="entry name" value="CarD_C"/>
    <property type="match status" value="1"/>
</dbReference>
<organism evidence="2 3">
    <name type="scientific">Brockia lithotrophica</name>
    <dbReference type="NCBI Taxonomy" id="933949"/>
    <lineage>
        <taxon>Bacteria</taxon>
        <taxon>Bacillati</taxon>
        <taxon>Bacillota</taxon>
        <taxon>Bacilli</taxon>
        <taxon>Bacillales</taxon>
        <taxon>Bacillales Family X. Incertae Sedis</taxon>
        <taxon>Brockia</taxon>
    </lineage>
</organism>
<gene>
    <name evidence="2" type="ORF">BLITH_0101</name>
</gene>
<sequence>MFRVGDRVVYPLHGAGIVEGIEEKELMGERKAYYVVYLPLGSMKVMFPVDRVETLGVREVVDRSKVDALPQILSAPDEEESLQWSHRQRSYQERIRTGDLFEVASVFRTLHRRDRRKGLSAGERKIYELARQILVSEVAFVLSVDFEQAGAWIEGWVCLGE</sequence>
<dbReference type="PANTHER" id="PTHR38447">
    <property type="entry name" value="TRANSCRIPTION FACTOR YDEB-RELATED"/>
    <property type="match status" value="1"/>
</dbReference>
<dbReference type="GO" id="GO:0009303">
    <property type="term" value="P:rRNA transcription"/>
    <property type="evidence" value="ECO:0007669"/>
    <property type="project" value="TreeGrafter"/>
</dbReference>
<evidence type="ECO:0000259" key="1">
    <source>
        <dbReference type="SMART" id="SM01058"/>
    </source>
</evidence>
<proteinExistence type="predicted"/>
<dbReference type="Proteomes" id="UP000244016">
    <property type="component" value="Unassembled WGS sequence"/>
</dbReference>
<dbReference type="AlphaFoldDB" id="A0A2T5G544"/>
<dbReference type="InterPro" id="IPR048792">
    <property type="entry name" value="CarD_C"/>
</dbReference>
<evidence type="ECO:0000313" key="2">
    <source>
        <dbReference type="EMBL" id="PTQ51275.1"/>
    </source>
</evidence>
<dbReference type="PANTHER" id="PTHR38447:SF1">
    <property type="entry name" value="RNA POLYMERASE-BINDING TRANSCRIPTION FACTOR CARD"/>
    <property type="match status" value="1"/>
</dbReference>
<dbReference type="InterPro" id="IPR036101">
    <property type="entry name" value="CarD-like/TRCF_RID_sf"/>
</dbReference>